<evidence type="ECO:0000313" key="2">
    <source>
        <dbReference type="Proteomes" id="UP000541154"/>
    </source>
</evidence>
<accession>A0A8H5ZRZ1</accession>
<keyword evidence="2" id="KW-1185">Reference proteome</keyword>
<protein>
    <submittedName>
        <fullName evidence="1">Uncharacterized protein</fullName>
    </submittedName>
</protein>
<organism evidence="1 2">
    <name type="scientific">Petromyces alliaceus</name>
    <name type="common">Aspergillus alliaceus</name>
    <dbReference type="NCBI Taxonomy" id="209559"/>
    <lineage>
        <taxon>Eukaryota</taxon>
        <taxon>Fungi</taxon>
        <taxon>Dikarya</taxon>
        <taxon>Ascomycota</taxon>
        <taxon>Pezizomycotina</taxon>
        <taxon>Eurotiomycetes</taxon>
        <taxon>Eurotiomycetidae</taxon>
        <taxon>Eurotiales</taxon>
        <taxon>Aspergillaceae</taxon>
        <taxon>Aspergillus</taxon>
        <taxon>Aspergillus subgen. Circumdati</taxon>
    </lineage>
</organism>
<gene>
    <name evidence="1" type="ORF">ETB97_008552</name>
</gene>
<reference evidence="1 2" key="1">
    <citation type="submission" date="2019-04" db="EMBL/GenBank/DDBJ databases">
        <title>Aspergillus burnettii sp. nov., novel species from soil in southeast Queensland.</title>
        <authorList>
            <person name="Gilchrist C.L.M."/>
            <person name="Pitt J.I."/>
            <person name="Lange L."/>
            <person name="Lacey H.J."/>
            <person name="Vuong D."/>
            <person name="Midgley D.J."/>
            <person name="Greenfield P."/>
            <person name="Bradbury M."/>
            <person name="Lacey E."/>
            <person name="Busk P.K."/>
            <person name="Pilgaard B."/>
            <person name="Chooi Y.H."/>
            <person name="Piggott A.M."/>
        </authorList>
    </citation>
    <scope>NUCLEOTIDE SEQUENCE [LARGE SCALE GENOMIC DNA]</scope>
    <source>
        <strain evidence="1 2">FRR 5400</strain>
    </source>
</reference>
<dbReference type="EMBL" id="SPNV01000390">
    <property type="protein sequence ID" value="KAF5855743.1"/>
    <property type="molecule type" value="Genomic_DNA"/>
</dbReference>
<comment type="caution">
    <text evidence="1">The sequence shown here is derived from an EMBL/GenBank/DDBJ whole genome shotgun (WGS) entry which is preliminary data.</text>
</comment>
<dbReference type="AlphaFoldDB" id="A0A8H5ZRZ1"/>
<sequence length="337" mass="38318">MQSSRQAAEDNIALLTAKIGPLPTTSYKIAAFTPELKAKREDIKDKISHIHFTLQWDPKLILDGFTTLIKMAFDRSALAQFIQFGYQENESTTKAKGITDYVNKDYIIDQLTMCADKLESLAEALGTNRDNTIQLDDPGALEEERKEISKALDDYVDTVLTRSDAVIEYNTSIQLLLDSSQTLNHCNDQIDKLGHQAIKIDPELPSVIFLLRKMQDLLRLRAELEVLFNGTLEFYSRNVRDIWPANPDILGLVYGLRAERRQLMTPSSPGDYTAFVSVDPEKTRDVFRDWIDICLQEVHAWLFGVEIPKPDPAGRRLLSIHITHQGDESITDTHNKR</sequence>
<proteinExistence type="predicted"/>
<dbReference type="Proteomes" id="UP000541154">
    <property type="component" value="Unassembled WGS sequence"/>
</dbReference>
<evidence type="ECO:0000313" key="1">
    <source>
        <dbReference type="EMBL" id="KAF5855743.1"/>
    </source>
</evidence>
<name>A0A8H5ZRZ1_PETAA</name>